<dbReference type="EMBL" id="JARYZI010000005">
    <property type="protein sequence ID" value="MDH8678337.1"/>
    <property type="molecule type" value="Genomic_DNA"/>
</dbReference>
<dbReference type="PROSITE" id="PS00491">
    <property type="entry name" value="PROLINE_PEPTIDASE"/>
    <property type="match status" value="1"/>
</dbReference>
<dbReference type="Gene3D" id="3.40.350.10">
    <property type="entry name" value="Creatinase/prolidase N-terminal domain"/>
    <property type="match status" value="1"/>
</dbReference>
<reference evidence="6 7" key="1">
    <citation type="submission" date="2023-04" db="EMBL/GenBank/DDBJ databases">
        <title>Fusibacter bizertensis strain WBS, isolated from littoral bottom sediments of the Arctic seas - biochemical and genomic analysis.</title>
        <authorList>
            <person name="Brioukhanov A.L."/>
        </authorList>
    </citation>
    <scope>NUCLEOTIDE SEQUENCE [LARGE SCALE GENOMIC DNA]</scope>
    <source>
        <strain evidence="6 7">WBS</strain>
    </source>
</reference>
<dbReference type="InterPro" id="IPR001131">
    <property type="entry name" value="Peptidase_M24B_aminopep-P_CS"/>
</dbReference>
<keyword evidence="1 3" id="KW-0479">Metal-binding</keyword>
<dbReference type="EC" id="3.4.11.9" evidence="6"/>
<keyword evidence="2 6" id="KW-0378">Hydrolase</keyword>
<accession>A0ABT6ND26</accession>
<evidence type="ECO:0000313" key="7">
    <source>
        <dbReference type="Proteomes" id="UP001158045"/>
    </source>
</evidence>
<keyword evidence="7" id="KW-1185">Reference proteome</keyword>
<evidence type="ECO:0000313" key="6">
    <source>
        <dbReference type="EMBL" id="MDH8678337.1"/>
    </source>
</evidence>
<dbReference type="InterPro" id="IPR036005">
    <property type="entry name" value="Creatinase/aminopeptidase-like"/>
</dbReference>
<dbReference type="SUPFAM" id="SSF55920">
    <property type="entry name" value="Creatinase/aminopeptidase"/>
    <property type="match status" value="1"/>
</dbReference>
<evidence type="ECO:0000259" key="5">
    <source>
        <dbReference type="Pfam" id="PF01321"/>
    </source>
</evidence>
<dbReference type="PANTHER" id="PTHR46112:SF3">
    <property type="entry name" value="AMINOPEPTIDASE YPDF"/>
    <property type="match status" value="1"/>
</dbReference>
<dbReference type="Pfam" id="PF01321">
    <property type="entry name" value="Creatinase_N"/>
    <property type="match status" value="1"/>
</dbReference>
<dbReference type="PANTHER" id="PTHR46112">
    <property type="entry name" value="AMINOPEPTIDASE"/>
    <property type="match status" value="1"/>
</dbReference>
<evidence type="ECO:0000259" key="4">
    <source>
        <dbReference type="Pfam" id="PF00557"/>
    </source>
</evidence>
<evidence type="ECO:0000256" key="3">
    <source>
        <dbReference type="RuleBase" id="RU000590"/>
    </source>
</evidence>
<feature type="domain" description="Peptidase M24" evidence="4">
    <location>
        <begin position="137"/>
        <end position="344"/>
    </location>
</feature>
<keyword evidence="6" id="KW-0031">Aminopeptidase</keyword>
<dbReference type="Gene3D" id="3.90.230.10">
    <property type="entry name" value="Creatinase/methionine aminopeptidase superfamily"/>
    <property type="match status" value="1"/>
</dbReference>
<gene>
    <name evidence="6" type="ORF">QE109_09275</name>
</gene>
<dbReference type="Pfam" id="PF00557">
    <property type="entry name" value="Peptidase_M24"/>
    <property type="match status" value="1"/>
</dbReference>
<dbReference type="InterPro" id="IPR029149">
    <property type="entry name" value="Creatin/AminoP/Spt16_N"/>
</dbReference>
<dbReference type="InterPro" id="IPR000587">
    <property type="entry name" value="Creatinase_N"/>
</dbReference>
<dbReference type="InterPro" id="IPR000994">
    <property type="entry name" value="Pept_M24"/>
</dbReference>
<dbReference type="InterPro" id="IPR050659">
    <property type="entry name" value="Peptidase_M24B"/>
</dbReference>
<evidence type="ECO:0000256" key="2">
    <source>
        <dbReference type="ARBA" id="ARBA00022801"/>
    </source>
</evidence>
<organism evidence="6 7">
    <name type="scientific">Fusibacter bizertensis</name>
    <dbReference type="NCBI Taxonomy" id="1488331"/>
    <lineage>
        <taxon>Bacteria</taxon>
        <taxon>Bacillati</taxon>
        <taxon>Bacillota</taxon>
        <taxon>Clostridia</taxon>
        <taxon>Eubacteriales</taxon>
        <taxon>Eubacteriales Family XII. Incertae Sedis</taxon>
        <taxon>Fusibacter</taxon>
    </lineage>
</organism>
<dbReference type="GO" id="GO:0016874">
    <property type="term" value="F:ligase activity"/>
    <property type="evidence" value="ECO:0007669"/>
    <property type="project" value="UniProtKB-KW"/>
</dbReference>
<comment type="similarity">
    <text evidence="3">Belongs to the peptidase M24B family.</text>
</comment>
<proteinExistence type="inferred from homology"/>
<sequence>MNLDRLSKIRIKMNQLSFDHLIVTSTDAIFYLLGEEIHPGERLLALLISQDETKLFVSALFPIDNPQYPVYYFKDEEDIIKILAKEIKPQTIIGIDKFWPSQFLLKLMKELPNHQFEIGSEAVDAIRLLKDGEEIKRMRTASEINDRIMDEIIAYIYEEAPKGNLTEIQVQKKIKTLNEGYGIYELSFTPSVSFGKNGAEPHHDCDDTVLKKGMAVVIDMGGRKKGYCSDMTRSFYYGDATDKYKEVYELVLKANMAAIKAVKPGVKLSEIDYAARQVIENGGYGEFFTHRTGHGIGINVHEFPDVSMISESTCEPGMLFSIEPGIYLLGEFGVRIEDIVLVTEEGCEVLNSVRK</sequence>
<dbReference type="Proteomes" id="UP001158045">
    <property type="component" value="Unassembled WGS sequence"/>
</dbReference>
<dbReference type="CDD" id="cd01092">
    <property type="entry name" value="APP-like"/>
    <property type="match status" value="1"/>
</dbReference>
<comment type="caution">
    <text evidence="6">The sequence shown here is derived from an EMBL/GenBank/DDBJ whole genome shotgun (WGS) entry which is preliminary data.</text>
</comment>
<feature type="domain" description="Creatinase N-terminal" evidence="5">
    <location>
        <begin position="5"/>
        <end position="128"/>
    </location>
</feature>
<keyword evidence="6" id="KW-0645">Protease</keyword>
<dbReference type="SUPFAM" id="SSF53092">
    <property type="entry name" value="Creatinase/prolidase N-terminal domain"/>
    <property type="match status" value="1"/>
</dbReference>
<dbReference type="RefSeq" id="WP_281094179.1">
    <property type="nucleotide sequence ID" value="NZ_JARYZI010000005.1"/>
</dbReference>
<protein>
    <submittedName>
        <fullName evidence="6">Aminopeptidase P family protein</fullName>
        <ecNumber evidence="6">3.4.11.9</ecNumber>
    </submittedName>
</protein>
<keyword evidence="6" id="KW-0436">Ligase</keyword>
<name>A0ABT6ND26_9FIRM</name>
<evidence type="ECO:0000256" key="1">
    <source>
        <dbReference type="ARBA" id="ARBA00022723"/>
    </source>
</evidence>
<dbReference type="GO" id="GO:0004177">
    <property type="term" value="F:aminopeptidase activity"/>
    <property type="evidence" value="ECO:0007669"/>
    <property type="project" value="UniProtKB-KW"/>
</dbReference>